<feature type="compositionally biased region" description="Basic residues" evidence="1">
    <location>
        <begin position="113"/>
        <end position="122"/>
    </location>
</feature>
<keyword evidence="4" id="KW-1185">Reference proteome</keyword>
<dbReference type="SUPFAM" id="SSF56091">
    <property type="entry name" value="DNA ligase/mRNA capping enzyme, catalytic domain"/>
    <property type="match status" value="1"/>
</dbReference>
<name>A0ABW6RN79_9ACTN</name>
<feature type="region of interest" description="Disordered" evidence="1">
    <location>
        <begin position="82"/>
        <end position="122"/>
    </location>
</feature>
<dbReference type="Gene3D" id="3.30.470.30">
    <property type="entry name" value="DNA ligase/mRNA capping enzyme"/>
    <property type="match status" value="1"/>
</dbReference>
<evidence type="ECO:0000313" key="4">
    <source>
        <dbReference type="Proteomes" id="UP001601976"/>
    </source>
</evidence>
<comment type="caution">
    <text evidence="3">The sequence shown here is derived from an EMBL/GenBank/DDBJ whole genome shotgun (WGS) entry which is preliminary data.</text>
</comment>
<feature type="domain" description="ATP-dependent DNA ligase family profile" evidence="2">
    <location>
        <begin position="10"/>
        <end position="81"/>
    </location>
</feature>
<dbReference type="RefSeq" id="WP_387898318.1">
    <property type="nucleotide sequence ID" value="NZ_JBIAPK010000012.1"/>
</dbReference>
<gene>
    <name evidence="3" type="ORF">ACFYWW_30585</name>
</gene>
<reference evidence="3 4" key="1">
    <citation type="submission" date="2024-10" db="EMBL/GenBank/DDBJ databases">
        <title>The Natural Products Discovery Center: Release of the First 8490 Sequenced Strains for Exploring Actinobacteria Biosynthetic Diversity.</title>
        <authorList>
            <person name="Kalkreuter E."/>
            <person name="Kautsar S.A."/>
            <person name="Yang D."/>
            <person name="Bader C.D."/>
            <person name="Teijaro C.N."/>
            <person name="Fluegel L."/>
            <person name="Davis C.M."/>
            <person name="Simpson J.R."/>
            <person name="Lauterbach L."/>
            <person name="Steele A.D."/>
            <person name="Gui C."/>
            <person name="Meng S."/>
            <person name="Li G."/>
            <person name="Viehrig K."/>
            <person name="Ye F."/>
            <person name="Su P."/>
            <person name="Kiefer A.F."/>
            <person name="Nichols A."/>
            <person name="Cepeda A.J."/>
            <person name="Yan W."/>
            <person name="Fan B."/>
            <person name="Jiang Y."/>
            <person name="Adhikari A."/>
            <person name="Zheng C.-J."/>
            <person name="Schuster L."/>
            <person name="Cowan T.M."/>
            <person name="Smanski M.J."/>
            <person name="Chevrette M.G."/>
            <person name="De Carvalho L.P.S."/>
            <person name="Shen B."/>
        </authorList>
    </citation>
    <scope>NUCLEOTIDE SEQUENCE [LARGE SCALE GENOMIC DNA]</scope>
    <source>
        <strain evidence="3 4">NPDC003029</strain>
    </source>
</reference>
<dbReference type="InterPro" id="IPR012310">
    <property type="entry name" value="DNA_ligase_ATP-dep_cent"/>
</dbReference>
<organism evidence="3 4">
    <name type="scientific">Streptomyces flavidovirens</name>
    <dbReference type="NCBI Taxonomy" id="67298"/>
    <lineage>
        <taxon>Bacteria</taxon>
        <taxon>Bacillati</taxon>
        <taxon>Actinomycetota</taxon>
        <taxon>Actinomycetes</taxon>
        <taxon>Kitasatosporales</taxon>
        <taxon>Streptomycetaceae</taxon>
        <taxon>Streptomyces</taxon>
    </lineage>
</organism>
<proteinExistence type="predicted"/>
<evidence type="ECO:0000259" key="2">
    <source>
        <dbReference type="Pfam" id="PF01068"/>
    </source>
</evidence>
<dbReference type="EMBL" id="JBIAPK010000012">
    <property type="protein sequence ID" value="MFF3343016.1"/>
    <property type="molecule type" value="Genomic_DNA"/>
</dbReference>
<dbReference type="Proteomes" id="UP001601976">
    <property type="component" value="Unassembled WGS sequence"/>
</dbReference>
<accession>A0ABW6RN79</accession>
<evidence type="ECO:0000256" key="1">
    <source>
        <dbReference type="SAM" id="MobiDB-lite"/>
    </source>
</evidence>
<evidence type="ECO:0000313" key="3">
    <source>
        <dbReference type="EMBL" id="MFF3343016.1"/>
    </source>
</evidence>
<dbReference type="Pfam" id="PF01068">
    <property type="entry name" value="DNA_ligase_A_M"/>
    <property type="match status" value="1"/>
</dbReference>
<sequence>MPGPGVLPGGLAFEAKFDGYRALLFTRTRPGGPTLLQSRRGSLIQRHFPGLVRAAAHLPPGLVLDGELVVWHQGRFSFEALQRPRGLGRSHRQAARSLPPTPRTTSPSTSSRRAARRAARNC</sequence>
<protein>
    <recommendedName>
        <fullName evidence="2">ATP-dependent DNA ligase family profile domain-containing protein</fullName>
    </recommendedName>
</protein>
<feature type="compositionally biased region" description="Low complexity" evidence="1">
    <location>
        <begin position="95"/>
        <end position="112"/>
    </location>
</feature>